<comment type="caution">
    <text evidence="3">The sequence shown here is derived from an EMBL/GenBank/DDBJ whole genome shotgun (WGS) entry which is preliminary data.</text>
</comment>
<dbReference type="AlphaFoldDB" id="A0A9Q3UX14"/>
<accession>A0A9Q3UX14</accession>
<gene>
    <name evidence="2" type="ORF">IEW27_02480</name>
    <name evidence="3" type="ORF">LNP80_09780</name>
</gene>
<reference evidence="2" key="3">
    <citation type="submission" date="2024-05" db="EMBL/GenBank/DDBJ databases">
        <title>Description of novel Chryseobacterium sp. strain C-2.</title>
        <authorList>
            <person name="Saticioglu I.B."/>
        </authorList>
    </citation>
    <scope>NUCLEOTIDE SEQUENCE</scope>
    <source>
        <strain evidence="2">C-2</strain>
    </source>
</reference>
<evidence type="ECO:0000313" key="2">
    <source>
        <dbReference type="EMBL" id="MBD3903462.1"/>
    </source>
</evidence>
<name>A0A9Q3UX14_9FLAO</name>
<dbReference type="EMBL" id="JAJJML010000001">
    <property type="protein sequence ID" value="MCC9034535.1"/>
    <property type="molecule type" value="Genomic_DNA"/>
</dbReference>
<keyword evidence="4" id="KW-1185">Reference proteome</keyword>
<dbReference type="RefSeq" id="WP_191178103.1">
    <property type="nucleotide sequence ID" value="NZ_JACXXP010000002.1"/>
</dbReference>
<dbReference type="Proteomes" id="UP001107960">
    <property type="component" value="Unassembled WGS sequence"/>
</dbReference>
<feature type="signal peptide" evidence="1">
    <location>
        <begin position="1"/>
        <end position="20"/>
    </location>
</feature>
<proteinExistence type="predicted"/>
<evidence type="ECO:0000313" key="3">
    <source>
        <dbReference type="EMBL" id="MCC9034535.1"/>
    </source>
</evidence>
<evidence type="ECO:0000313" key="5">
    <source>
        <dbReference type="Proteomes" id="UP001107960"/>
    </source>
</evidence>
<evidence type="ECO:0000313" key="4">
    <source>
        <dbReference type="Proteomes" id="UP000603715"/>
    </source>
</evidence>
<sequence>MNRKQFINVTSKALLGIVLANSLFLSCSSENFEVKNIIGKDKSILKNFDIEYDGKFSCYSNEKFNNEIEGIKLFVFCIENKIVGMTIKTKYQSVSEKFSDQIKKSNLVFDNAFGAKEGWKEGNLLKSLCISKDYGNIDGYIFYSEYLEEAKPIIW</sequence>
<dbReference type="Proteomes" id="UP000603715">
    <property type="component" value="Unassembled WGS sequence"/>
</dbReference>
<feature type="chain" id="PRO_5040161228" description="Lipoprotein" evidence="1">
    <location>
        <begin position="21"/>
        <end position="155"/>
    </location>
</feature>
<organism evidence="3 5">
    <name type="scientific">Chryseobacterium muglaense</name>
    <dbReference type="NCBI Taxonomy" id="2893752"/>
    <lineage>
        <taxon>Bacteria</taxon>
        <taxon>Pseudomonadati</taxon>
        <taxon>Bacteroidota</taxon>
        <taxon>Flavobacteriia</taxon>
        <taxon>Flavobacteriales</taxon>
        <taxon>Weeksellaceae</taxon>
        <taxon>Chryseobacterium group</taxon>
        <taxon>Chryseobacterium</taxon>
    </lineage>
</organism>
<keyword evidence="1" id="KW-0732">Signal</keyword>
<reference evidence="3" key="1">
    <citation type="submission" date="2021-11" db="EMBL/GenBank/DDBJ databases">
        <title>Description of novel Chryseobacterium species.</title>
        <authorList>
            <person name="Saticioglu I.B."/>
            <person name="Ay H."/>
            <person name="Altun S."/>
            <person name="Duman M."/>
        </authorList>
    </citation>
    <scope>NUCLEOTIDE SEQUENCE</scope>
    <source>
        <strain evidence="3">C-39</strain>
    </source>
</reference>
<dbReference type="EMBL" id="JACXXP010000002">
    <property type="protein sequence ID" value="MBD3903462.1"/>
    <property type="molecule type" value="Genomic_DNA"/>
</dbReference>
<evidence type="ECO:0008006" key="6">
    <source>
        <dbReference type="Google" id="ProtNLM"/>
    </source>
</evidence>
<protein>
    <recommendedName>
        <fullName evidence="6">Lipoprotein</fullName>
    </recommendedName>
</protein>
<evidence type="ECO:0000256" key="1">
    <source>
        <dbReference type="SAM" id="SignalP"/>
    </source>
</evidence>
<reference evidence="4" key="2">
    <citation type="submission" date="2023-07" db="EMBL/GenBank/DDBJ databases">
        <title>Description of novel Chryseobacterium sp. strain C-2.</title>
        <authorList>
            <person name="Saticioglu I.B."/>
        </authorList>
    </citation>
    <scope>NUCLEOTIDE SEQUENCE [LARGE SCALE GENOMIC DNA]</scope>
    <source>
        <strain evidence="4">C-2</strain>
    </source>
</reference>
<dbReference type="PROSITE" id="PS51257">
    <property type="entry name" value="PROKAR_LIPOPROTEIN"/>
    <property type="match status" value="1"/>
</dbReference>